<evidence type="ECO:0000256" key="9">
    <source>
        <dbReference type="ARBA" id="ARBA00023136"/>
    </source>
</evidence>
<dbReference type="AlphaFoldDB" id="A0A5C0B7L7"/>
<accession>A0A5C0B7L7</accession>
<dbReference type="PANTHER" id="PTHR21320">
    <property type="entry name" value="CYTOCHROME C OXIDASE ASSEMBLY PROTEIN COX11-RELATED"/>
    <property type="match status" value="1"/>
</dbReference>
<feature type="transmembrane region" description="Helical" evidence="10">
    <location>
        <begin position="18"/>
        <end position="36"/>
    </location>
</feature>
<evidence type="ECO:0000256" key="4">
    <source>
        <dbReference type="ARBA" id="ARBA00015384"/>
    </source>
</evidence>
<protein>
    <recommendedName>
        <fullName evidence="4">Cytochrome c oxidase assembly protein CtaG</fullName>
    </recommendedName>
</protein>
<dbReference type="KEGG" id="pacr:FXN63_02715"/>
<dbReference type="SUPFAM" id="SSF110111">
    <property type="entry name" value="Ctag/Cox11"/>
    <property type="match status" value="1"/>
</dbReference>
<keyword evidence="12" id="KW-1185">Reference proteome</keyword>
<dbReference type="EMBL" id="CP043046">
    <property type="protein sequence ID" value="QEI09081.1"/>
    <property type="molecule type" value="Genomic_DNA"/>
</dbReference>
<dbReference type="InterPro" id="IPR007533">
    <property type="entry name" value="Cyt_c_oxidase_assmbl_CtaG"/>
</dbReference>
<dbReference type="GO" id="GO:0005886">
    <property type="term" value="C:plasma membrane"/>
    <property type="evidence" value="ECO:0007669"/>
    <property type="project" value="UniProtKB-SubCell"/>
</dbReference>
<keyword evidence="9 10" id="KW-0472">Membrane</keyword>
<evidence type="ECO:0000256" key="6">
    <source>
        <dbReference type="ARBA" id="ARBA00022968"/>
    </source>
</evidence>
<comment type="function">
    <text evidence="1">Exerts its effect at some terminal stage of cytochrome c oxidase synthesis, probably by being involved in the insertion of the copper B into subunit I.</text>
</comment>
<dbReference type="GO" id="GO:0005507">
    <property type="term" value="F:copper ion binding"/>
    <property type="evidence" value="ECO:0007669"/>
    <property type="project" value="InterPro"/>
</dbReference>
<reference evidence="11 12" key="1">
    <citation type="submission" date="2019-08" db="EMBL/GenBank/DDBJ databases">
        <title>Amphibian skin-associated Pigmentiphaga: genome sequence and occurrence across geography and hosts.</title>
        <authorList>
            <person name="Bletz M.C."/>
            <person name="Bunk B."/>
            <person name="Sproeer C."/>
            <person name="Biwer P."/>
            <person name="Reiter S."/>
            <person name="Rabemananjara F.C.E."/>
            <person name="Schulz S."/>
            <person name="Overmann J."/>
            <person name="Vences M."/>
        </authorList>
    </citation>
    <scope>NUCLEOTIDE SEQUENCE [LARGE SCALE GENOMIC DNA]</scope>
    <source>
        <strain evidence="11 12">Mada1488</strain>
    </source>
</reference>
<proteinExistence type="inferred from homology"/>
<comment type="similarity">
    <text evidence="3">Belongs to the COX11/CtaG family.</text>
</comment>
<evidence type="ECO:0000256" key="8">
    <source>
        <dbReference type="ARBA" id="ARBA00023008"/>
    </source>
</evidence>
<dbReference type="Gene3D" id="2.60.370.10">
    <property type="entry name" value="Ctag/Cox11"/>
    <property type="match status" value="1"/>
</dbReference>
<keyword evidence="5 10" id="KW-0812">Transmembrane</keyword>
<evidence type="ECO:0000256" key="5">
    <source>
        <dbReference type="ARBA" id="ARBA00022692"/>
    </source>
</evidence>
<dbReference type="OrthoDB" id="9804841at2"/>
<evidence type="ECO:0000256" key="10">
    <source>
        <dbReference type="SAM" id="Phobius"/>
    </source>
</evidence>
<evidence type="ECO:0000256" key="1">
    <source>
        <dbReference type="ARBA" id="ARBA00004007"/>
    </source>
</evidence>
<dbReference type="PIRSF" id="PIRSF005413">
    <property type="entry name" value="COX11"/>
    <property type="match status" value="1"/>
</dbReference>
<dbReference type="Proteomes" id="UP000325161">
    <property type="component" value="Chromosome"/>
</dbReference>
<gene>
    <name evidence="11" type="ORF">FXN63_02715</name>
</gene>
<name>A0A5C0B7L7_9BURK</name>
<sequence length="193" mass="21319">MPSAASQGARNTRMLKKLAVVTVMMFGFGYALIPLYDVFCEITGINFLTQADGKAEDFARNTQVDSSRSVKVVFDANIKGPWRFHPTMSSVTVHPGELTTVVYEIANQQDKQMVGQAIPSYMPMAAAQHFKKLECFCFAQQDLKPHEARSFPVVFVVDPKLPKDVTEITLSYTFFEIPGRVAGVEATRVTGGS</sequence>
<organism evidence="11 12">
    <name type="scientific">Pigmentiphaga aceris</name>
    <dbReference type="NCBI Taxonomy" id="1940612"/>
    <lineage>
        <taxon>Bacteria</taxon>
        <taxon>Pseudomonadati</taxon>
        <taxon>Pseudomonadota</taxon>
        <taxon>Betaproteobacteria</taxon>
        <taxon>Burkholderiales</taxon>
        <taxon>Alcaligenaceae</taxon>
        <taxon>Pigmentiphaga</taxon>
    </lineage>
</organism>
<evidence type="ECO:0000256" key="7">
    <source>
        <dbReference type="ARBA" id="ARBA00022989"/>
    </source>
</evidence>
<dbReference type="Pfam" id="PF04442">
    <property type="entry name" value="CtaG_Cox11"/>
    <property type="match status" value="1"/>
</dbReference>
<evidence type="ECO:0000256" key="2">
    <source>
        <dbReference type="ARBA" id="ARBA00004382"/>
    </source>
</evidence>
<evidence type="ECO:0000256" key="3">
    <source>
        <dbReference type="ARBA" id="ARBA00009620"/>
    </source>
</evidence>
<comment type="subcellular location">
    <subcellularLocation>
        <location evidence="2">Cell inner membrane</location>
        <topology evidence="2">Single-pass type II membrane protein</topology>
        <orientation evidence="2">Periplasmic side</orientation>
    </subcellularLocation>
</comment>
<keyword evidence="6" id="KW-0735">Signal-anchor</keyword>
<dbReference type="InterPro" id="IPR023471">
    <property type="entry name" value="CtaG/Cox11_dom_sf"/>
</dbReference>
<evidence type="ECO:0000313" key="12">
    <source>
        <dbReference type="Proteomes" id="UP000325161"/>
    </source>
</evidence>
<keyword evidence="7 10" id="KW-1133">Transmembrane helix</keyword>
<evidence type="ECO:0000313" key="11">
    <source>
        <dbReference type="EMBL" id="QEI09081.1"/>
    </source>
</evidence>
<keyword evidence="8" id="KW-0186">Copper</keyword>
<dbReference type="PANTHER" id="PTHR21320:SF3">
    <property type="entry name" value="CYTOCHROME C OXIDASE ASSEMBLY PROTEIN COX11, MITOCHONDRIAL-RELATED"/>
    <property type="match status" value="1"/>
</dbReference>
<dbReference type="NCBIfam" id="NF003465">
    <property type="entry name" value="PRK05089.1"/>
    <property type="match status" value="1"/>
</dbReference>